<keyword evidence="3" id="KW-1185">Reference proteome</keyword>
<reference evidence="2 3" key="2">
    <citation type="submission" date="2018-11" db="EMBL/GenBank/DDBJ databases">
        <authorList>
            <consortium name="Pathogen Informatics"/>
        </authorList>
    </citation>
    <scope>NUCLEOTIDE SEQUENCE [LARGE SCALE GENOMIC DNA]</scope>
</reference>
<dbReference type="WBParaSite" id="TTAC_0001134701-mRNA-1">
    <property type="protein sequence ID" value="TTAC_0001134701-mRNA-1"/>
    <property type="gene ID" value="TTAC_0001134701"/>
</dbReference>
<dbReference type="Proteomes" id="UP000274429">
    <property type="component" value="Unassembled WGS sequence"/>
</dbReference>
<evidence type="ECO:0000313" key="2">
    <source>
        <dbReference type="EMBL" id="VDM36309.1"/>
    </source>
</evidence>
<name>A0A0R3XCS0_HYDTA</name>
<organism evidence="4">
    <name type="scientific">Hydatigena taeniaeformis</name>
    <name type="common">Feline tapeworm</name>
    <name type="synonym">Taenia taeniaeformis</name>
    <dbReference type="NCBI Taxonomy" id="6205"/>
    <lineage>
        <taxon>Eukaryota</taxon>
        <taxon>Metazoa</taxon>
        <taxon>Spiralia</taxon>
        <taxon>Lophotrochozoa</taxon>
        <taxon>Platyhelminthes</taxon>
        <taxon>Cestoda</taxon>
        <taxon>Eucestoda</taxon>
        <taxon>Cyclophyllidea</taxon>
        <taxon>Taeniidae</taxon>
        <taxon>Hydatigera</taxon>
    </lineage>
</organism>
<sequence>MGGYVGASNDRSRGKQATASLLPPTVSSIAIEQPPSHSIRVLSTVSTFRFNTLPRCSTASRAEVAATRLLSAPSAAAGCYIDSISSGYPNLSLTSPLSCLSFSDLLSNLRHSRHSQS</sequence>
<gene>
    <name evidence="2" type="ORF">TTAC_LOCUS11329</name>
</gene>
<reference evidence="4" key="1">
    <citation type="submission" date="2017-02" db="UniProtKB">
        <authorList>
            <consortium name="WormBaseParasite"/>
        </authorList>
    </citation>
    <scope>IDENTIFICATION</scope>
</reference>
<dbReference type="EMBL" id="UYWX01023673">
    <property type="protein sequence ID" value="VDM36309.1"/>
    <property type="molecule type" value="Genomic_DNA"/>
</dbReference>
<protein>
    <submittedName>
        <fullName evidence="2 4">Uncharacterized protein</fullName>
    </submittedName>
</protein>
<proteinExistence type="predicted"/>
<dbReference type="AlphaFoldDB" id="A0A0R3XCS0"/>
<accession>A0A0R3XCS0</accession>
<feature type="region of interest" description="Disordered" evidence="1">
    <location>
        <begin position="1"/>
        <end position="20"/>
    </location>
</feature>
<evidence type="ECO:0000313" key="4">
    <source>
        <dbReference type="WBParaSite" id="TTAC_0001134701-mRNA-1"/>
    </source>
</evidence>
<evidence type="ECO:0000256" key="1">
    <source>
        <dbReference type="SAM" id="MobiDB-lite"/>
    </source>
</evidence>
<evidence type="ECO:0000313" key="3">
    <source>
        <dbReference type="Proteomes" id="UP000274429"/>
    </source>
</evidence>